<dbReference type="RefSeq" id="WP_145059272.1">
    <property type="nucleotide sequence ID" value="NZ_CP036263.1"/>
</dbReference>
<proteinExistence type="predicted"/>
<evidence type="ECO:0000256" key="1">
    <source>
        <dbReference type="SAM" id="SignalP"/>
    </source>
</evidence>
<dbReference type="Proteomes" id="UP000319852">
    <property type="component" value="Chromosome"/>
</dbReference>
<dbReference type="NCBIfam" id="TIGR02595">
    <property type="entry name" value="PEP_CTERM"/>
    <property type="match status" value="1"/>
</dbReference>
<feature type="chain" id="PRO_5022077268" description="Ice-binding protein C-terminal domain-containing protein" evidence="1">
    <location>
        <begin position="23"/>
        <end position="247"/>
    </location>
</feature>
<organism evidence="3 4">
    <name type="scientific">Adhaeretor mobilis</name>
    <dbReference type="NCBI Taxonomy" id="1930276"/>
    <lineage>
        <taxon>Bacteria</taxon>
        <taxon>Pseudomonadati</taxon>
        <taxon>Planctomycetota</taxon>
        <taxon>Planctomycetia</taxon>
        <taxon>Pirellulales</taxon>
        <taxon>Lacipirellulaceae</taxon>
        <taxon>Adhaeretor</taxon>
    </lineage>
</organism>
<reference evidence="3 4" key="1">
    <citation type="submission" date="2019-02" db="EMBL/GenBank/DDBJ databases">
        <title>Deep-cultivation of Planctomycetes and their phenomic and genomic characterization uncovers novel biology.</title>
        <authorList>
            <person name="Wiegand S."/>
            <person name="Jogler M."/>
            <person name="Boedeker C."/>
            <person name="Pinto D."/>
            <person name="Vollmers J."/>
            <person name="Rivas-Marin E."/>
            <person name="Kohn T."/>
            <person name="Peeters S.H."/>
            <person name="Heuer A."/>
            <person name="Rast P."/>
            <person name="Oberbeckmann S."/>
            <person name="Bunk B."/>
            <person name="Jeske O."/>
            <person name="Meyerdierks A."/>
            <person name="Storesund J.E."/>
            <person name="Kallscheuer N."/>
            <person name="Luecker S."/>
            <person name="Lage O.M."/>
            <person name="Pohl T."/>
            <person name="Merkel B.J."/>
            <person name="Hornburger P."/>
            <person name="Mueller R.-W."/>
            <person name="Bruemmer F."/>
            <person name="Labrenz M."/>
            <person name="Spormann A.M."/>
            <person name="Op den Camp H."/>
            <person name="Overmann J."/>
            <person name="Amann R."/>
            <person name="Jetten M.S.M."/>
            <person name="Mascher T."/>
            <person name="Medema M.H."/>
            <person name="Devos D.P."/>
            <person name="Kaster A.-K."/>
            <person name="Ovreas L."/>
            <person name="Rohde M."/>
            <person name="Galperin M.Y."/>
            <person name="Jogler C."/>
        </authorList>
    </citation>
    <scope>NUCLEOTIDE SEQUENCE [LARGE SCALE GENOMIC DNA]</scope>
    <source>
        <strain evidence="3 4">HG15A2</strain>
    </source>
</reference>
<dbReference type="EMBL" id="CP036263">
    <property type="protein sequence ID" value="QDS98259.1"/>
    <property type="molecule type" value="Genomic_DNA"/>
</dbReference>
<accession>A0A517MTQ3</accession>
<evidence type="ECO:0000313" key="3">
    <source>
        <dbReference type="EMBL" id="QDS98259.1"/>
    </source>
</evidence>
<protein>
    <recommendedName>
        <fullName evidence="2">Ice-binding protein C-terminal domain-containing protein</fullName>
    </recommendedName>
</protein>
<dbReference type="AlphaFoldDB" id="A0A517MTQ3"/>
<gene>
    <name evidence="3" type="ORF">HG15A2_15320</name>
</gene>
<evidence type="ECO:0000259" key="2">
    <source>
        <dbReference type="Pfam" id="PF07589"/>
    </source>
</evidence>
<keyword evidence="4" id="KW-1185">Reference proteome</keyword>
<feature type="signal peptide" evidence="1">
    <location>
        <begin position="1"/>
        <end position="22"/>
    </location>
</feature>
<keyword evidence="1" id="KW-0732">Signal</keyword>
<dbReference type="KEGG" id="amob:HG15A2_15320"/>
<sequence length="247" mass="24749" precursor="true">MKRIIGLTVACMAISLSGSAHAAFTAAVDLDPEAGTTPGSLNPNFSYGGDTTSASESGQSFAVGLPEHDSLFGGDGVAAPDTYVMSYTPGTDADNFFPAAGSLLGSTTGFGTETASGQVGGGSGTYNVYITAPESLNVNAAGSRVTVTGDGAPVITPMVNFNSGGTGADLDSGPAFVGGVNNAWLLVGTVDLTAGNTYTVSVEANVNSFVSQRLAGVMWELAVPEPTSLLLFCLGGCALAVTRRRVD</sequence>
<dbReference type="OrthoDB" id="283630at2"/>
<name>A0A517MTQ3_9BACT</name>
<feature type="domain" description="Ice-binding protein C-terminal" evidence="2">
    <location>
        <begin position="222"/>
        <end position="245"/>
    </location>
</feature>
<dbReference type="Pfam" id="PF07589">
    <property type="entry name" value="PEP-CTERM"/>
    <property type="match status" value="1"/>
</dbReference>
<evidence type="ECO:0000313" key="4">
    <source>
        <dbReference type="Proteomes" id="UP000319852"/>
    </source>
</evidence>
<dbReference type="InterPro" id="IPR013424">
    <property type="entry name" value="Ice-binding_C"/>
</dbReference>